<evidence type="ECO:0000256" key="6">
    <source>
        <dbReference type="ARBA" id="ARBA00023136"/>
    </source>
</evidence>
<feature type="transmembrane region" description="Helical" evidence="7">
    <location>
        <begin position="175"/>
        <end position="197"/>
    </location>
</feature>
<dbReference type="PROSITE" id="PS50928">
    <property type="entry name" value="ABC_TM1"/>
    <property type="match status" value="1"/>
</dbReference>
<reference evidence="11" key="1">
    <citation type="journal article" date="2019" name="Int. J. Syst. Evol. Microbiol.">
        <title>The Global Catalogue of Microorganisms (GCM) 10K type strain sequencing project: providing services to taxonomists for standard genome sequencing and annotation.</title>
        <authorList>
            <consortium name="The Broad Institute Genomics Platform"/>
            <consortium name="The Broad Institute Genome Sequencing Center for Infectious Disease"/>
            <person name="Wu L."/>
            <person name="Ma J."/>
        </authorList>
    </citation>
    <scope>NUCLEOTIDE SEQUENCE [LARGE SCALE GENOMIC DNA]</scope>
    <source>
        <strain evidence="11">NBRC 113072</strain>
    </source>
</reference>
<dbReference type="InterPro" id="IPR000515">
    <property type="entry name" value="MetI-like"/>
</dbReference>
<evidence type="ECO:0000256" key="5">
    <source>
        <dbReference type="ARBA" id="ARBA00022989"/>
    </source>
</evidence>
<dbReference type="CDD" id="cd06261">
    <property type="entry name" value="TM_PBP2"/>
    <property type="match status" value="1"/>
</dbReference>
<dbReference type="Gene3D" id="1.10.3720.10">
    <property type="entry name" value="MetI-like"/>
    <property type="match status" value="1"/>
</dbReference>
<evidence type="ECO:0000313" key="11">
    <source>
        <dbReference type="Proteomes" id="UP001157126"/>
    </source>
</evidence>
<evidence type="ECO:0000313" key="10">
    <source>
        <dbReference type="EMBL" id="GMA41137.1"/>
    </source>
</evidence>
<feature type="transmembrane region" description="Helical" evidence="7">
    <location>
        <begin position="127"/>
        <end position="155"/>
    </location>
</feature>
<dbReference type="Pfam" id="PF00528">
    <property type="entry name" value="BPD_transp_1"/>
    <property type="match status" value="1"/>
</dbReference>
<dbReference type="Proteomes" id="UP001157126">
    <property type="component" value="Unassembled WGS sequence"/>
</dbReference>
<comment type="subcellular location">
    <subcellularLocation>
        <location evidence="1 7">Cell membrane</location>
        <topology evidence="1 7">Multi-pass membrane protein</topology>
    </subcellularLocation>
</comment>
<dbReference type="PANTHER" id="PTHR30193:SF37">
    <property type="entry name" value="INNER MEMBRANE ABC TRANSPORTER PERMEASE PROTEIN YCJO"/>
    <property type="match status" value="1"/>
</dbReference>
<feature type="transmembrane region" description="Helical" evidence="7">
    <location>
        <begin position="92"/>
        <end position="115"/>
    </location>
</feature>
<organism evidence="10 11">
    <name type="scientific">Mobilicoccus caccae</name>
    <dbReference type="NCBI Taxonomy" id="1859295"/>
    <lineage>
        <taxon>Bacteria</taxon>
        <taxon>Bacillati</taxon>
        <taxon>Actinomycetota</taxon>
        <taxon>Actinomycetes</taxon>
        <taxon>Micrococcales</taxon>
        <taxon>Dermatophilaceae</taxon>
        <taxon>Mobilicoccus</taxon>
    </lineage>
</organism>
<accession>A0ABQ6IWM6</accession>
<feature type="transmembrane region" description="Helical" evidence="7">
    <location>
        <begin position="287"/>
        <end position="305"/>
    </location>
</feature>
<keyword evidence="4 7" id="KW-0812">Transmembrane</keyword>
<keyword evidence="2 7" id="KW-0813">Transport</keyword>
<sequence length="313" mass="34381">MSSIEKTSPETPSEASAHPARAKRSRSRIAPVYLWMIAPAFVLFFVFHTIPVLQGVYYSFTDSAGYGSHEFVGLHNYINLFRDSRVLDAYGFTFKFAIAATVLVNAIALAIALGLNAKIKLQATLRAVFFLPNVLAILIVGYVFSFIFANTVPWLGQRIGSETLSENLLTSPDHAWLVILFVTVWQAVAFNVLIYLAGLQTVPAEVYEAATVDGAGEWRKFTSLTFPLILPFFTINMVLSLKGFLQVFDQIIALTNGGPGDATTSVAMLIYKGGFQGGEFAYQSANAVVYFVVIVIVSMTQLRFLQSRESDIG</sequence>
<evidence type="ECO:0000256" key="3">
    <source>
        <dbReference type="ARBA" id="ARBA00022475"/>
    </source>
</evidence>
<keyword evidence="5 7" id="KW-1133">Transmembrane helix</keyword>
<evidence type="ECO:0000256" key="2">
    <source>
        <dbReference type="ARBA" id="ARBA00022448"/>
    </source>
</evidence>
<keyword evidence="6 7" id="KW-0472">Membrane</keyword>
<evidence type="ECO:0000256" key="4">
    <source>
        <dbReference type="ARBA" id="ARBA00022692"/>
    </source>
</evidence>
<name>A0ABQ6IWM6_9MICO</name>
<feature type="domain" description="ABC transmembrane type-1" evidence="9">
    <location>
        <begin position="90"/>
        <end position="301"/>
    </location>
</feature>
<dbReference type="PANTHER" id="PTHR30193">
    <property type="entry name" value="ABC TRANSPORTER PERMEASE PROTEIN"/>
    <property type="match status" value="1"/>
</dbReference>
<protein>
    <submittedName>
        <fullName evidence="10">Sugar ABC transporter permease</fullName>
    </submittedName>
</protein>
<dbReference type="RefSeq" id="WP_284304722.1">
    <property type="nucleotide sequence ID" value="NZ_BSUO01000001.1"/>
</dbReference>
<feature type="region of interest" description="Disordered" evidence="8">
    <location>
        <begin position="1"/>
        <end position="22"/>
    </location>
</feature>
<feature type="compositionally biased region" description="Polar residues" evidence="8">
    <location>
        <begin position="1"/>
        <end position="14"/>
    </location>
</feature>
<evidence type="ECO:0000256" key="7">
    <source>
        <dbReference type="RuleBase" id="RU363032"/>
    </source>
</evidence>
<comment type="similarity">
    <text evidence="7">Belongs to the binding-protein-dependent transport system permease family.</text>
</comment>
<dbReference type="InterPro" id="IPR051393">
    <property type="entry name" value="ABC_transporter_permease"/>
</dbReference>
<comment type="caution">
    <text evidence="10">The sequence shown here is derived from an EMBL/GenBank/DDBJ whole genome shotgun (WGS) entry which is preliminary data.</text>
</comment>
<dbReference type="EMBL" id="BSUO01000001">
    <property type="protein sequence ID" value="GMA41137.1"/>
    <property type="molecule type" value="Genomic_DNA"/>
</dbReference>
<feature type="transmembrane region" description="Helical" evidence="7">
    <location>
        <begin position="32"/>
        <end position="53"/>
    </location>
</feature>
<keyword evidence="3" id="KW-1003">Cell membrane</keyword>
<dbReference type="SUPFAM" id="SSF161098">
    <property type="entry name" value="MetI-like"/>
    <property type="match status" value="1"/>
</dbReference>
<gene>
    <name evidence="10" type="primary">msmF</name>
    <name evidence="10" type="ORF">GCM10025883_31820</name>
</gene>
<evidence type="ECO:0000259" key="9">
    <source>
        <dbReference type="PROSITE" id="PS50928"/>
    </source>
</evidence>
<dbReference type="InterPro" id="IPR035906">
    <property type="entry name" value="MetI-like_sf"/>
</dbReference>
<keyword evidence="11" id="KW-1185">Reference proteome</keyword>
<evidence type="ECO:0000256" key="1">
    <source>
        <dbReference type="ARBA" id="ARBA00004651"/>
    </source>
</evidence>
<proteinExistence type="inferred from homology"/>
<feature type="transmembrane region" description="Helical" evidence="7">
    <location>
        <begin position="228"/>
        <end position="248"/>
    </location>
</feature>
<evidence type="ECO:0000256" key="8">
    <source>
        <dbReference type="SAM" id="MobiDB-lite"/>
    </source>
</evidence>